<dbReference type="InterPro" id="IPR050271">
    <property type="entry name" value="UDP-glycosyltransferase"/>
</dbReference>
<dbReference type="EMBL" id="JAZDUA010000053">
    <property type="protein sequence ID" value="KAK7870748.1"/>
    <property type="molecule type" value="Genomic_DNA"/>
</dbReference>
<dbReference type="GO" id="GO:0016020">
    <property type="term" value="C:membrane"/>
    <property type="evidence" value="ECO:0007669"/>
    <property type="project" value="UniProtKB-SubCell"/>
</dbReference>
<evidence type="ECO:0000313" key="7">
    <source>
        <dbReference type="Proteomes" id="UP001378592"/>
    </source>
</evidence>
<feature type="chain" id="PRO_5042672862" description="UDP-glucuronosyltransferase" evidence="5">
    <location>
        <begin position="23"/>
        <end position="522"/>
    </location>
</feature>
<comment type="subcellular location">
    <subcellularLocation>
        <location evidence="5">Membrane</location>
        <topology evidence="5">Single-pass membrane protein</topology>
    </subcellularLocation>
</comment>
<keyword evidence="5" id="KW-0732">Signal</keyword>
<evidence type="ECO:0000313" key="6">
    <source>
        <dbReference type="EMBL" id="KAK7870748.1"/>
    </source>
</evidence>
<dbReference type="PROSITE" id="PS00375">
    <property type="entry name" value="UDPGT"/>
    <property type="match status" value="1"/>
</dbReference>
<keyword evidence="5" id="KW-1133">Transmembrane helix</keyword>
<dbReference type="GO" id="GO:0015020">
    <property type="term" value="F:glucuronosyltransferase activity"/>
    <property type="evidence" value="ECO:0007669"/>
    <property type="project" value="UniProtKB-EC"/>
</dbReference>
<dbReference type="AlphaFoldDB" id="A0AAN9Z741"/>
<keyword evidence="5" id="KW-0472">Membrane</keyword>
<dbReference type="Gene3D" id="3.40.50.2000">
    <property type="entry name" value="Glycogen Phosphorylase B"/>
    <property type="match status" value="1"/>
</dbReference>
<dbReference type="FunFam" id="3.40.50.2000:FF:000050">
    <property type="entry name" value="UDP-glucuronosyltransferase"/>
    <property type="match status" value="1"/>
</dbReference>
<name>A0AAN9Z741_9ORTH</name>
<evidence type="ECO:0000256" key="2">
    <source>
        <dbReference type="ARBA" id="ARBA00022676"/>
    </source>
</evidence>
<evidence type="ECO:0000256" key="4">
    <source>
        <dbReference type="RuleBase" id="RU003718"/>
    </source>
</evidence>
<organism evidence="6 7">
    <name type="scientific">Gryllus longicercus</name>
    <dbReference type="NCBI Taxonomy" id="2509291"/>
    <lineage>
        <taxon>Eukaryota</taxon>
        <taxon>Metazoa</taxon>
        <taxon>Ecdysozoa</taxon>
        <taxon>Arthropoda</taxon>
        <taxon>Hexapoda</taxon>
        <taxon>Insecta</taxon>
        <taxon>Pterygota</taxon>
        <taxon>Neoptera</taxon>
        <taxon>Polyneoptera</taxon>
        <taxon>Orthoptera</taxon>
        <taxon>Ensifera</taxon>
        <taxon>Gryllidea</taxon>
        <taxon>Grylloidea</taxon>
        <taxon>Gryllidae</taxon>
        <taxon>Gryllinae</taxon>
        <taxon>Gryllus</taxon>
    </lineage>
</organism>
<keyword evidence="3 4" id="KW-0808">Transferase</keyword>
<protein>
    <recommendedName>
        <fullName evidence="5">UDP-glucuronosyltransferase</fullName>
        <ecNumber evidence="5">2.4.1.17</ecNumber>
    </recommendedName>
</protein>
<feature type="transmembrane region" description="Helical" evidence="5">
    <location>
        <begin position="475"/>
        <end position="503"/>
    </location>
</feature>
<proteinExistence type="inferred from homology"/>
<dbReference type="InterPro" id="IPR035595">
    <property type="entry name" value="UDP_glycos_trans_CS"/>
</dbReference>
<evidence type="ECO:0000256" key="5">
    <source>
        <dbReference type="RuleBase" id="RU362059"/>
    </source>
</evidence>
<dbReference type="Proteomes" id="UP001378592">
    <property type="component" value="Unassembled WGS sequence"/>
</dbReference>
<reference evidence="6 7" key="1">
    <citation type="submission" date="2024-03" db="EMBL/GenBank/DDBJ databases">
        <title>The genome assembly and annotation of the cricket Gryllus longicercus Weissman &amp; Gray.</title>
        <authorList>
            <person name="Szrajer S."/>
            <person name="Gray D."/>
            <person name="Ylla G."/>
        </authorList>
    </citation>
    <scope>NUCLEOTIDE SEQUENCE [LARGE SCALE GENOMIC DNA]</scope>
    <source>
        <strain evidence="6">DAG 2021-001</strain>
        <tissue evidence="6">Whole body minus gut</tissue>
    </source>
</reference>
<evidence type="ECO:0000256" key="1">
    <source>
        <dbReference type="ARBA" id="ARBA00009995"/>
    </source>
</evidence>
<feature type="signal peptide" evidence="5">
    <location>
        <begin position="1"/>
        <end position="22"/>
    </location>
</feature>
<comment type="similarity">
    <text evidence="1 4">Belongs to the UDP-glycosyltransferase family.</text>
</comment>
<dbReference type="SUPFAM" id="SSF53756">
    <property type="entry name" value="UDP-Glycosyltransferase/glycogen phosphorylase"/>
    <property type="match status" value="1"/>
</dbReference>
<evidence type="ECO:0000256" key="3">
    <source>
        <dbReference type="ARBA" id="ARBA00022679"/>
    </source>
</evidence>
<dbReference type="EC" id="2.4.1.17" evidence="5"/>
<accession>A0AAN9Z741</accession>
<dbReference type="PANTHER" id="PTHR48043:SF114">
    <property type="entry name" value="IP04436P-RELATED"/>
    <property type="match status" value="1"/>
</dbReference>
<comment type="caution">
    <text evidence="6">The sequence shown here is derived from an EMBL/GenBank/DDBJ whole genome shotgun (WGS) entry which is preliminary data.</text>
</comment>
<comment type="catalytic activity">
    <reaction evidence="5">
        <text>glucuronate acceptor + UDP-alpha-D-glucuronate = acceptor beta-D-glucuronoside + UDP + H(+)</text>
        <dbReference type="Rhea" id="RHEA:21032"/>
        <dbReference type="ChEBI" id="CHEBI:15378"/>
        <dbReference type="ChEBI" id="CHEBI:58052"/>
        <dbReference type="ChEBI" id="CHEBI:58223"/>
        <dbReference type="ChEBI" id="CHEBI:132367"/>
        <dbReference type="ChEBI" id="CHEBI:132368"/>
        <dbReference type="EC" id="2.4.1.17"/>
    </reaction>
</comment>
<sequence length="522" mass="58551">MLLMKILLAVILLSFSENVCQAARILGVFPHIGKSHYIMFEPVMKALAHRGHEVTVITQFPLKNPPQNMKIIDVSHTSNISYVNAIPVDVVPAEELNIFCVHELASMGLANCEDVLSSQVIQDLIKSNQKFDVVFYEIFNADCFLGFIHRFNAISIAMSSSSFMPWATPRFGLPDNPSYIANHFSSFSDVMNFWERLWNSVHYVVSQVAFSLLADGQNYQIAKKYFGDDLPPLSEIAKNTSAFFINTHFTLNQVRPYTPNVIEVGGIHIEPPGKMSKELQTFLDGAKEGVVYFSLGSTARGATLPAEKRDAFIEAFKGLPQKVLWKWEEDSIPNKPVNVMISKWVPQTAVLAHPNVKLFITHGGLMGTLEAVNYGIPMISIPLFGDQFQNVAMAVRRGIAVKLGLGDITHESVTNALNTVLTSKYLEQAKRVSQEFHDRPQKPLETVLYWTDYVLRHKGAPHLQSYAAKMPLAQYLLLDVIAVLSIVPLLTVTTSILLICCFFRRKKTEQSSKKTKHKQKHS</sequence>
<keyword evidence="5" id="KW-0812">Transmembrane</keyword>
<keyword evidence="7" id="KW-1185">Reference proteome</keyword>
<gene>
    <name evidence="6" type="ORF">R5R35_009897</name>
</gene>
<keyword evidence="2 4" id="KW-0328">Glycosyltransferase</keyword>
<dbReference type="CDD" id="cd03784">
    <property type="entry name" value="GT1_Gtf-like"/>
    <property type="match status" value="1"/>
</dbReference>
<dbReference type="InterPro" id="IPR002213">
    <property type="entry name" value="UDP_glucos_trans"/>
</dbReference>
<dbReference type="Pfam" id="PF00201">
    <property type="entry name" value="UDPGT"/>
    <property type="match status" value="1"/>
</dbReference>
<dbReference type="PANTHER" id="PTHR48043">
    <property type="entry name" value="EG:EG0003.4 PROTEIN-RELATED"/>
    <property type="match status" value="1"/>
</dbReference>